<dbReference type="EMBL" id="CP140152">
    <property type="protein sequence ID" value="WQH02237.1"/>
    <property type="molecule type" value="Genomic_DNA"/>
</dbReference>
<evidence type="ECO:0000256" key="1">
    <source>
        <dbReference type="SAM" id="SignalP"/>
    </source>
</evidence>
<proteinExistence type="predicted"/>
<keyword evidence="1" id="KW-0732">Signal</keyword>
<accession>A0ABZ0XSK0</accession>
<name>A0ABZ0XSK0_9BURK</name>
<feature type="signal peptide" evidence="1">
    <location>
        <begin position="1"/>
        <end position="23"/>
    </location>
</feature>
<dbReference type="Proteomes" id="UP001326110">
    <property type="component" value="Chromosome"/>
</dbReference>
<feature type="domain" description="AB hydrolase-1" evidence="2">
    <location>
        <begin position="67"/>
        <end position="224"/>
    </location>
</feature>
<evidence type="ECO:0000259" key="2">
    <source>
        <dbReference type="Pfam" id="PF12697"/>
    </source>
</evidence>
<dbReference type="SUPFAM" id="SSF53474">
    <property type="entry name" value="alpha/beta-Hydrolases"/>
    <property type="match status" value="1"/>
</dbReference>
<dbReference type="Pfam" id="PF12697">
    <property type="entry name" value="Abhydrolase_6"/>
    <property type="match status" value="1"/>
</dbReference>
<dbReference type="Gene3D" id="3.40.50.1820">
    <property type="entry name" value="alpha/beta hydrolase"/>
    <property type="match status" value="1"/>
</dbReference>
<reference evidence="3 4" key="1">
    <citation type="submission" date="2023-11" db="EMBL/GenBank/DDBJ databases">
        <title>MicrobeMod: A computational toolkit for identifying prokaryotic methylation and restriction-modification with nanopore sequencing.</title>
        <authorList>
            <person name="Crits-Christoph A."/>
            <person name="Kang S.C."/>
            <person name="Lee H."/>
            <person name="Ostrov N."/>
        </authorList>
    </citation>
    <scope>NUCLEOTIDE SEQUENCE [LARGE SCALE GENOMIC DNA]</scope>
    <source>
        <strain evidence="3 4">ATCC 25935</strain>
    </source>
</reference>
<dbReference type="InterPro" id="IPR000073">
    <property type="entry name" value="AB_hydrolase_1"/>
</dbReference>
<keyword evidence="4" id="KW-1185">Reference proteome</keyword>
<gene>
    <name evidence="3" type="ORF">SR858_14220</name>
</gene>
<dbReference type="InterPro" id="IPR029058">
    <property type="entry name" value="AB_hydrolase_fold"/>
</dbReference>
<sequence>MRKILLPAVMATSVLFAAAPAHAAPPAGQDAFAGAQVRIDVGGRKLNMYCLGKGSPTVLFEADAGRAGWDWSAVMPQVAARTRACVYDRAGMGASDPIIRAASVGNASRDLGFLLKNARIEAPLVLVGVGFGALVAQQYAWRSRGAVTGLVLVDALHEDALPAGRDVQLQAALGCLAAAEQGSIGPGCAYPAAAFNGETGPSLAAAQVAQLRKPTYWRARASELDSLEVSATQVRTARKPFGALPVVTVEQGDAAAIVAAVMQVLDQQSPLK</sequence>
<evidence type="ECO:0000313" key="4">
    <source>
        <dbReference type="Proteomes" id="UP001326110"/>
    </source>
</evidence>
<keyword evidence="3" id="KW-0378">Hydrolase</keyword>
<protein>
    <submittedName>
        <fullName evidence="3">Alpha/beta hydrolase</fullName>
    </submittedName>
</protein>
<organism evidence="3 4">
    <name type="scientific">Duganella zoogloeoides</name>
    <dbReference type="NCBI Taxonomy" id="75659"/>
    <lineage>
        <taxon>Bacteria</taxon>
        <taxon>Pseudomonadati</taxon>
        <taxon>Pseudomonadota</taxon>
        <taxon>Betaproteobacteria</taxon>
        <taxon>Burkholderiales</taxon>
        <taxon>Oxalobacteraceae</taxon>
        <taxon>Telluria group</taxon>
        <taxon>Duganella</taxon>
    </lineage>
</organism>
<dbReference type="GO" id="GO:0016787">
    <property type="term" value="F:hydrolase activity"/>
    <property type="evidence" value="ECO:0007669"/>
    <property type="project" value="UniProtKB-KW"/>
</dbReference>
<dbReference type="RefSeq" id="WP_019919659.1">
    <property type="nucleotide sequence ID" value="NZ_CP140152.1"/>
</dbReference>
<evidence type="ECO:0000313" key="3">
    <source>
        <dbReference type="EMBL" id="WQH02237.1"/>
    </source>
</evidence>
<feature type="chain" id="PRO_5045820244" evidence="1">
    <location>
        <begin position="24"/>
        <end position="272"/>
    </location>
</feature>